<dbReference type="Proteomes" id="UP001568698">
    <property type="component" value="Unassembled WGS sequence"/>
</dbReference>
<evidence type="ECO:0000259" key="1">
    <source>
        <dbReference type="Pfam" id="PF13175"/>
    </source>
</evidence>
<dbReference type="InterPro" id="IPR027417">
    <property type="entry name" value="P-loop_NTPase"/>
</dbReference>
<sequence>MINKIIIDNFMAHEHTELELGPGVTILTGSNNTGKSAVVEALRCLATNPARSPNPALYIRHGAKEARVEVEVDDGTRVAWVRTKRWAKYEVWAPDAEEPEEYHKLQGRVPEDVARILRLDQVELETRKDAVDVHLGNQRDPVFLLNQPDSVMAEFFAASTESAHLLAMQNALKMRVRDAKREERALDEQAGRIGADLDRLAPLPDITRRMEEAEALERAATGLERTIPALEAALAGQRSLASALGRERASGAVLEAVQPPPPVQDVDRLKRHIGSMGTVSALRDRAARTAGALAGLDGPPETADTAPLRHLLRDLALTGATLHRASIHQAALAGLAVPPAPENTARLARLVDELYVLRARNKRLASLESVLGKIAEPPAPAPLGGLGGMVTELTGLTDKISERQAELGGLEADLLSVVVAMDERIQAIGCCPVCGGDLTTDSFLDHGCRHGA</sequence>
<proteinExistence type="predicted"/>
<dbReference type="InterPro" id="IPR041685">
    <property type="entry name" value="AAA_GajA/Old/RecF-like"/>
</dbReference>
<accession>A0ABV4K2C8</accession>
<dbReference type="EMBL" id="JBGLYH010000025">
    <property type="protein sequence ID" value="MEZ7197106.1"/>
    <property type="molecule type" value="Genomic_DNA"/>
</dbReference>
<dbReference type="Gene3D" id="3.40.50.300">
    <property type="entry name" value="P-loop containing nucleotide triphosphate hydrolases"/>
    <property type="match status" value="1"/>
</dbReference>
<feature type="domain" description="Endonuclease GajA/Old nuclease/RecF-like AAA" evidence="1">
    <location>
        <begin position="1"/>
        <end position="49"/>
    </location>
</feature>
<evidence type="ECO:0000313" key="3">
    <source>
        <dbReference type="Proteomes" id="UP001568698"/>
    </source>
</evidence>
<keyword evidence="3" id="KW-1185">Reference proteome</keyword>
<gene>
    <name evidence="2" type="ORF">AB6M95_10135</name>
</gene>
<dbReference type="RefSeq" id="WP_371386625.1">
    <property type="nucleotide sequence ID" value="NZ_JBGLYH010000025.1"/>
</dbReference>
<name>A0ABV4K2C8_9BACT</name>
<organism evidence="2 3">
    <name type="scientific">Pseudodesulfovibrio karagichevae</name>
    <dbReference type="NCBI Taxonomy" id="3239305"/>
    <lineage>
        <taxon>Bacteria</taxon>
        <taxon>Pseudomonadati</taxon>
        <taxon>Thermodesulfobacteriota</taxon>
        <taxon>Desulfovibrionia</taxon>
        <taxon>Desulfovibrionales</taxon>
        <taxon>Desulfovibrionaceae</taxon>
    </lineage>
</organism>
<reference evidence="2 3" key="1">
    <citation type="submission" date="2024-08" db="EMBL/GenBank/DDBJ databases">
        <title>Sulfate-reducing bacteria isolated from formation water of the oil field in Kazakhstan and description of Pseudodesulfovibrio sp.</title>
        <authorList>
            <person name="Bidzhieva S.K."/>
            <person name="Tourova T.P."/>
            <person name="Grouzdev D.S."/>
            <person name="Beletsky A.V."/>
            <person name="Sokolova D.S."/>
            <person name="Samigullina S.R."/>
            <person name="Poltaraus A.B."/>
            <person name="Avtukh A.N."/>
            <person name="Tereshina V.M."/>
            <person name="Zhaparov N.S."/>
            <person name="Mardanov A.V."/>
            <person name="Nazina T.N."/>
        </authorList>
    </citation>
    <scope>NUCLEOTIDE SEQUENCE [LARGE SCALE GENOMIC DNA]</scope>
    <source>
        <strain evidence="2 3">9FUS</strain>
    </source>
</reference>
<dbReference type="Pfam" id="PF13175">
    <property type="entry name" value="AAA_15"/>
    <property type="match status" value="1"/>
</dbReference>
<protein>
    <submittedName>
        <fullName evidence="2">AAA family ATPase</fullName>
    </submittedName>
</protein>
<dbReference type="SUPFAM" id="SSF52540">
    <property type="entry name" value="P-loop containing nucleoside triphosphate hydrolases"/>
    <property type="match status" value="1"/>
</dbReference>
<comment type="caution">
    <text evidence="2">The sequence shown here is derived from an EMBL/GenBank/DDBJ whole genome shotgun (WGS) entry which is preliminary data.</text>
</comment>
<evidence type="ECO:0000313" key="2">
    <source>
        <dbReference type="EMBL" id="MEZ7197106.1"/>
    </source>
</evidence>